<organism evidence="5 6">
    <name type="scientific">Streptomyces acidiscabies</name>
    <dbReference type="NCBI Taxonomy" id="42234"/>
    <lineage>
        <taxon>Bacteria</taxon>
        <taxon>Bacillati</taxon>
        <taxon>Actinomycetota</taxon>
        <taxon>Actinomycetes</taxon>
        <taxon>Kitasatosporales</taxon>
        <taxon>Streptomycetaceae</taxon>
        <taxon>Streptomyces</taxon>
    </lineage>
</organism>
<evidence type="ECO:0000313" key="5">
    <source>
        <dbReference type="EMBL" id="KND30209.1"/>
    </source>
</evidence>
<dbReference type="SMART" id="SM00344">
    <property type="entry name" value="HTH_ASNC"/>
    <property type="match status" value="2"/>
</dbReference>
<dbReference type="PANTHER" id="PTHR30154">
    <property type="entry name" value="LEUCINE-RESPONSIVE REGULATORY PROTEIN"/>
    <property type="match status" value="1"/>
</dbReference>
<evidence type="ECO:0000256" key="3">
    <source>
        <dbReference type="ARBA" id="ARBA00023163"/>
    </source>
</evidence>
<dbReference type="SUPFAM" id="SSF46785">
    <property type="entry name" value="Winged helix' DNA-binding domain"/>
    <property type="match status" value="2"/>
</dbReference>
<dbReference type="PANTHER" id="PTHR30154:SF34">
    <property type="entry name" value="TRANSCRIPTIONAL REGULATOR AZLB"/>
    <property type="match status" value="1"/>
</dbReference>
<proteinExistence type="predicted"/>
<dbReference type="OrthoDB" id="3453230at2"/>
<comment type="caution">
    <text evidence="5">The sequence shown here is derived from an EMBL/GenBank/DDBJ whole genome shotgun (WGS) entry which is preliminary data.</text>
</comment>
<protein>
    <submittedName>
        <fullName evidence="5">AsnC family transcriptional regulator</fullName>
    </submittedName>
</protein>
<dbReference type="Gene3D" id="3.30.70.920">
    <property type="match status" value="1"/>
</dbReference>
<sequence>MAPPTFDPLDLKLLQALQLDGRAPYTRIAEVLGVSDQTVARRLRKLRRSTRMRVLGIVDDNRLGRSGWIVRMRCTPDAAERLAEALARRPDTAYVALESGGTEVVASMRPRSREDRNELLLNQLQRTPRLLSVSAHCILNHFYGGAAGWLSKLQALTPAEEEALRPPPVTPEPGVVHIDDTDENLLAVLRQDGRASLGELQSATGQSESVVRRRLEWLRSSGVLYYDVQYDPEALGGTVDAMLWLTVAPSALASIGRALAAHPEVAFAAAITGPANIVAATLHRSSADLYTYLSDKIGALEGVHSVETALTLRQVKQLNYEPMR</sequence>
<dbReference type="CDD" id="cd00090">
    <property type="entry name" value="HTH_ARSR"/>
    <property type="match status" value="1"/>
</dbReference>
<dbReference type="SUPFAM" id="SSF54909">
    <property type="entry name" value="Dimeric alpha+beta barrel"/>
    <property type="match status" value="1"/>
</dbReference>
<dbReference type="GO" id="GO:0005829">
    <property type="term" value="C:cytosol"/>
    <property type="evidence" value="ECO:0007669"/>
    <property type="project" value="TreeGrafter"/>
</dbReference>
<feature type="domain" description="HTH asnC-type" evidence="4">
    <location>
        <begin position="178"/>
        <end position="238"/>
    </location>
</feature>
<feature type="domain" description="HTH asnC-type" evidence="4">
    <location>
        <begin position="6"/>
        <end position="66"/>
    </location>
</feature>
<gene>
    <name evidence="5" type="ORF">IQ63_29520</name>
</gene>
<dbReference type="PRINTS" id="PR00033">
    <property type="entry name" value="HTHASNC"/>
</dbReference>
<dbReference type="Proteomes" id="UP000037151">
    <property type="component" value="Unassembled WGS sequence"/>
</dbReference>
<dbReference type="InterPro" id="IPR011991">
    <property type="entry name" value="ArsR-like_HTH"/>
</dbReference>
<dbReference type="GO" id="GO:0043565">
    <property type="term" value="F:sequence-specific DNA binding"/>
    <property type="evidence" value="ECO:0007669"/>
    <property type="project" value="InterPro"/>
</dbReference>
<accession>A0A0L0JXC7</accession>
<dbReference type="Pfam" id="PF13412">
    <property type="entry name" value="HTH_24"/>
    <property type="match status" value="1"/>
</dbReference>
<dbReference type="InterPro" id="IPR011008">
    <property type="entry name" value="Dimeric_a/b-barrel"/>
</dbReference>
<dbReference type="PROSITE" id="PS50956">
    <property type="entry name" value="HTH_ASNC_2"/>
    <property type="match status" value="2"/>
</dbReference>
<keyword evidence="1" id="KW-0805">Transcription regulation</keyword>
<dbReference type="InterPro" id="IPR036390">
    <property type="entry name" value="WH_DNA-bd_sf"/>
</dbReference>
<dbReference type="InterPro" id="IPR000485">
    <property type="entry name" value="AsnC-type_HTH_dom"/>
</dbReference>
<evidence type="ECO:0000313" key="6">
    <source>
        <dbReference type="Proteomes" id="UP000037151"/>
    </source>
</evidence>
<dbReference type="InterPro" id="IPR036388">
    <property type="entry name" value="WH-like_DNA-bd_sf"/>
</dbReference>
<keyword evidence="2" id="KW-0238">DNA-binding</keyword>
<evidence type="ECO:0000256" key="1">
    <source>
        <dbReference type="ARBA" id="ARBA00023015"/>
    </source>
</evidence>
<dbReference type="AlphaFoldDB" id="A0A0L0JXC7"/>
<keyword evidence="3" id="KW-0804">Transcription</keyword>
<evidence type="ECO:0000259" key="4">
    <source>
        <dbReference type="PROSITE" id="PS50956"/>
    </source>
</evidence>
<dbReference type="InterPro" id="IPR019888">
    <property type="entry name" value="Tscrpt_reg_AsnC-like"/>
</dbReference>
<dbReference type="Pfam" id="PF01037">
    <property type="entry name" value="AsnC_trans_reg"/>
    <property type="match status" value="1"/>
</dbReference>
<dbReference type="InterPro" id="IPR019887">
    <property type="entry name" value="Tscrpt_reg_AsnC/Lrp_C"/>
</dbReference>
<reference evidence="6" key="1">
    <citation type="submission" date="2014-07" db="EMBL/GenBank/DDBJ databases">
        <title>Genome sequencing of plant-pathogenic Streptomyces species.</title>
        <authorList>
            <person name="Harrison J."/>
            <person name="Sapp M."/>
            <person name="Thwaites R."/>
            <person name="Studholme D.J."/>
        </authorList>
    </citation>
    <scope>NUCLEOTIDE SEQUENCE [LARGE SCALE GENOMIC DNA]</scope>
    <source>
        <strain evidence="6">NCPPB 4445</strain>
    </source>
</reference>
<name>A0A0L0JXC7_9ACTN</name>
<dbReference type="GO" id="GO:0043200">
    <property type="term" value="P:response to amino acid"/>
    <property type="evidence" value="ECO:0007669"/>
    <property type="project" value="TreeGrafter"/>
</dbReference>
<evidence type="ECO:0000256" key="2">
    <source>
        <dbReference type="ARBA" id="ARBA00023125"/>
    </source>
</evidence>
<dbReference type="PATRIC" id="fig|42234.21.peg.6083"/>
<dbReference type="EMBL" id="JPPY01000168">
    <property type="protein sequence ID" value="KND30209.1"/>
    <property type="molecule type" value="Genomic_DNA"/>
</dbReference>
<dbReference type="RefSeq" id="WP_050373319.1">
    <property type="nucleotide sequence ID" value="NZ_KQ257829.1"/>
</dbReference>
<dbReference type="Gene3D" id="1.10.10.10">
    <property type="entry name" value="Winged helix-like DNA-binding domain superfamily/Winged helix DNA-binding domain"/>
    <property type="match status" value="2"/>
</dbReference>
<dbReference type="Pfam" id="PF13404">
    <property type="entry name" value="HTH_AsnC-type"/>
    <property type="match status" value="1"/>
</dbReference>